<dbReference type="InterPro" id="IPR033469">
    <property type="entry name" value="CYTH-like_dom_sf"/>
</dbReference>
<dbReference type="EMBL" id="JBHFEH010000005">
    <property type="protein sequence ID" value="KAL2057311.1"/>
    <property type="molecule type" value="Genomic_DNA"/>
</dbReference>
<reference evidence="1 2" key="1">
    <citation type="submission" date="2024-09" db="EMBL/GenBank/DDBJ databases">
        <title>Rethinking Asexuality: The Enigmatic Case of Functional Sexual Genes in Lepraria (Stereocaulaceae).</title>
        <authorList>
            <person name="Doellman M."/>
            <person name="Sun Y."/>
            <person name="Barcenas-Pena A."/>
            <person name="Lumbsch H.T."/>
            <person name="Grewe F."/>
        </authorList>
    </citation>
    <scope>NUCLEOTIDE SEQUENCE [LARGE SCALE GENOMIC DNA]</scope>
    <source>
        <strain evidence="1 2">Grewe 0041</strain>
    </source>
</reference>
<sequence>MVRSRFPKCPCYKKNFELDVLAEFETIRYTILADDKFTIVLDNTDFDHQVGELELIVKPEDVDEANADIDAFLEEYAWFYDTLNPKGKLAA</sequence>
<name>A0ABR4BHK4_9LECA</name>
<protein>
    <submittedName>
        <fullName evidence="1">Uncharacterized protein</fullName>
    </submittedName>
</protein>
<dbReference type="Proteomes" id="UP001590951">
    <property type="component" value="Unassembled WGS sequence"/>
</dbReference>
<accession>A0ABR4BHK4</accession>
<evidence type="ECO:0000313" key="1">
    <source>
        <dbReference type="EMBL" id="KAL2057311.1"/>
    </source>
</evidence>
<evidence type="ECO:0000313" key="2">
    <source>
        <dbReference type="Proteomes" id="UP001590951"/>
    </source>
</evidence>
<gene>
    <name evidence="1" type="ORF">ABVK25_002364</name>
</gene>
<proteinExistence type="predicted"/>
<comment type="caution">
    <text evidence="1">The sequence shown here is derived from an EMBL/GenBank/DDBJ whole genome shotgun (WGS) entry which is preliminary data.</text>
</comment>
<dbReference type="SUPFAM" id="SSF55154">
    <property type="entry name" value="CYTH-like phosphatases"/>
    <property type="match status" value="1"/>
</dbReference>
<organism evidence="1 2">
    <name type="scientific">Lepraria finkii</name>
    <dbReference type="NCBI Taxonomy" id="1340010"/>
    <lineage>
        <taxon>Eukaryota</taxon>
        <taxon>Fungi</taxon>
        <taxon>Dikarya</taxon>
        <taxon>Ascomycota</taxon>
        <taxon>Pezizomycotina</taxon>
        <taxon>Lecanoromycetes</taxon>
        <taxon>OSLEUM clade</taxon>
        <taxon>Lecanoromycetidae</taxon>
        <taxon>Lecanorales</taxon>
        <taxon>Lecanorineae</taxon>
        <taxon>Stereocaulaceae</taxon>
        <taxon>Lepraria</taxon>
    </lineage>
</organism>
<keyword evidence="2" id="KW-1185">Reference proteome</keyword>
<dbReference type="Gene3D" id="2.40.320.10">
    <property type="entry name" value="Hypothetical Protein Pfu-838710-001"/>
    <property type="match status" value="1"/>
</dbReference>